<comment type="caution">
    <text evidence="1">The sequence shown here is derived from an EMBL/GenBank/DDBJ whole genome shotgun (WGS) entry which is preliminary data.</text>
</comment>
<name>A0A8X7CP07_9ARAC</name>
<dbReference type="EMBL" id="BMAV01021133">
    <property type="protein sequence ID" value="GFY75081.1"/>
    <property type="molecule type" value="Genomic_DNA"/>
</dbReference>
<keyword evidence="2" id="KW-1185">Reference proteome</keyword>
<gene>
    <name evidence="1" type="ORF">TNIN_482121</name>
</gene>
<accession>A0A8X7CP07</accession>
<organism evidence="1 2">
    <name type="scientific">Trichonephila inaurata madagascariensis</name>
    <dbReference type="NCBI Taxonomy" id="2747483"/>
    <lineage>
        <taxon>Eukaryota</taxon>
        <taxon>Metazoa</taxon>
        <taxon>Ecdysozoa</taxon>
        <taxon>Arthropoda</taxon>
        <taxon>Chelicerata</taxon>
        <taxon>Arachnida</taxon>
        <taxon>Araneae</taxon>
        <taxon>Araneomorphae</taxon>
        <taxon>Entelegynae</taxon>
        <taxon>Araneoidea</taxon>
        <taxon>Nephilidae</taxon>
        <taxon>Trichonephila</taxon>
        <taxon>Trichonephila inaurata</taxon>
    </lineage>
</organism>
<protein>
    <submittedName>
        <fullName evidence="1">Uncharacterized protein</fullName>
    </submittedName>
</protein>
<feature type="non-terminal residue" evidence="1">
    <location>
        <position position="34"/>
    </location>
</feature>
<evidence type="ECO:0000313" key="1">
    <source>
        <dbReference type="EMBL" id="GFY75081.1"/>
    </source>
</evidence>
<proteinExistence type="predicted"/>
<dbReference type="Proteomes" id="UP000886998">
    <property type="component" value="Unassembled WGS sequence"/>
</dbReference>
<evidence type="ECO:0000313" key="2">
    <source>
        <dbReference type="Proteomes" id="UP000886998"/>
    </source>
</evidence>
<reference evidence="1" key="1">
    <citation type="submission" date="2020-08" db="EMBL/GenBank/DDBJ databases">
        <title>Multicomponent nature underlies the extraordinary mechanical properties of spider dragline silk.</title>
        <authorList>
            <person name="Kono N."/>
            <person name="Nakamura H."/>
            <person name="Mori M."/>
            <person name="Yoshida Y."/>
            <person name="Ohtoshi R."/>
            <person name="Malay A.D."/>
            <person name="Moran D.A.P."/>
            <person name="Tomita M."/>
            <person name="Numata K."/>
            <person name="Arakawa K."/>
        </authorList>
    </citation>
    <scope>NUCLEOTIDE SEQUENCE</scope>
</reference>
<sequence>MEQMSSGHISVTKEQCLSIEVTDILRTTACVQSF</sequence>
<dbReference type="AlphaFoldDB" id="A0A8X7CP07"/>